<name>A0A225WCL9_9STRA</name>
<dbReference type="AlphaFoldDB" id="A0A225WCL9"/>
<dbReference type="EMBL" id="NBNE01001154">
    <property type="protein sequence ID" value="OWZ15302.1"/>
    <property type="molecule type" value="Genomic_DNA"/>
</dbReference>
<organism evidence="2 3">
    <name type="scientific">Phytophthora megakarya</name>
    <dbReference type="NCBI Taxonomy" id="4795"/>
    <lineage>
        <taxon>Eukaryota</taxon>
        <taxon>Sar</taxon>
        <taxon>Stramenopiles</taxon>
        <taxon>Oomycota</taxon>
        <taxon>Peronosporomycetes</taxon>
        <taxon>Peronosporales</taxon>
        <taxon>Peronosporaceae</taxon>
        <taxon>Phytophthora</taxon>
    </lineage>
</organism>
<keyword evidence="3" id="KW-1185">Reference proteome</keyword>
<evidence type="ECO:0000313" key="2">
    <source>
        <dbReference type="EMBL" id="OWZ15302.1"/>
    </source>
</evidence>
<gene>
    <name evidence="2" type="ORF">PHMEG_00011086</name>
</gene>
<proteinExistence type="predicted"/>
<accession>A0A225WCL9</accession>
<sequence length="75" mass="8567">MAEENENLKQGNEIDYDNQEPDGERLVALQDDAGDDIVEQEVLKRKRKGAHTPKNTPTELPGRYRRWIGDVVSMS</sequence>
<comment type="caution">
    <text evidence="2">The sequence shown here is derived from an EMBL/GenBank/DDBJ whole genome shotgun (WGS) entry which is preliminary data.</text>
</comment>
<feature type="region of interest" description="Disordered" evidence="1">
    <location>
        <begin position="1"/>
        <end position="24"/>
    </location>
</feature>
<protein>
    <submittedName>
        <fullName evidence="2">Uncharacterized protein</fullName>
    </submittedName>
</protein>
<reference evidence="3" key="1">
    <citation type="submission" date="2017-03" db="EMBL/GenBank/DDBJ databases">
        <title>Phytopthora megakarya and P. palmivora, two closely related causual agents of cacao black pod achieved similar genome size and gene model numbers by different mechanisms.</title>
        <authorList>
            <person name="Ali S."/>
            <person name="Shao J."/>
            <person name="Larry D.J."/>
            <person name="Kronmiller B."/>
            <person name="Shen D."/>
            <person name="Strem M.D."/>
            <person name="Melnick R.L."/>
            <person name="Guiltinan M.J."/>
            <person name="Tyler B.M."/>
            <person name="Meinhardt L.W."/>
            <person name="Bailey B.A."/>
        </authorList>
    </citation>
    <scope>NUCLEOTIDE SEQUENCE [LARGE SCALE GENOMIC DNA]</scope>
    <source>
        <strain evidence="3">zdho120</strain>
    </source>
</reference>
<dbReference type="Proteomes" id="UP000198211">
    <property type="component" value="Unassembled WGS sequence"/>
</dbReference>
<evidence type="ECO:0000313" key="3">
    <source>
        <dbReference type="Proteomes" id="UP000198211"/>
    </source>
</evidence>
<evidence type="ECO:0000256" key="1">
    <source>
        <dbReference type="SAM" id="MobiDB-lite"/>
    </source>
</evidence>